<dbReference type="GO" id="GO:0016853">
    <property type="term" value="F:isomerase activity"/>
    <property type="evidence" value="ECO:0007669"/>
    <property type="project" value="UniProtKB-KW"/>
</dbReference>
<accession>A0ABW3Z3T8</accession>
<dbReference type="Gene3D" id="3.40.30.10">
    <property type="entry name" value="Glutaredoxin"/>
    <property type="match status" value="1"/>
</dbReference>
<dbReference type="InterPro" id="IPR044087">
    <property type="entry name" value="NahD-like"/>
</dbReference>
<dbReference type="RefSeq" id="WP_378773764.1">
    <property type="nucleotide sequence ID" value="NZ_JBHTMX010000003.1"/>
</dbReference>
<dbReference type="EMBL" id="JBHTMX010000003">
    <property type="protein sequence ID" value="MFD1330603.1"/>
    <property type="molecule type" value="Genomic_DNA"/>
</dbReference>
<reference evidence="4" key="1">
    <citation type="journal article" date="2019" name="Int. J. Syst. Evol. Microbiol.">
        <title>The Global Catalogue of Microorganisms (GCM) 10K type strain sequencing project: providing services to taxonomists for standard genome sequencing and annotation.</title>
        <authorList>
            <consortium name="The Broad Institute Genomics Platform"/>
            <consortium name="The Broad Institute Genome Sequencing Center for Infectious Disease"/>
            <person name="Wu L."/>
            <person name="Ma J."/>
        </authorList>
    </citation>
    <scope>NUCLEOTIDE SEQUENCE [LARGE SCALE GENOMIC DNA]</scope>
    <source>
        <strain evidence="4">CCUG 61696</strain>
    </source>
</reference>
<feature type="domain" description="DSBA-like thioredoxin" evidence="2">
    <location>
        <begin position="8"/>
        <end position="200"/>
    </location>
</feature>
<dbReference type="SUPFAM" id="SSF52833">
    <property type="entry name" value="Thioredoxin-like"/>
    <property type="match status" value="1"/>
</dbReference>
<dbReference type="PANTHER" id="PTHR42943:SF13">
    <property type="entry name" value="GLUTATHIONE S-TRANSFERASE KAPPA-RELATED"/>
    <property type="match status" value="1"/>
</dbReference>
<dbReference type="Proteomes" id="UP001597171">
    <property type="component" value="Unassembled WGS sequence"/>
</dbReference>
<evidence type="ECO:0000313" key="4">
    <source>
        <dbReference type="Proteomes" id="UP001597171"/>
    </source>
</evidence>
<dbReference type="Pfam" id="PF01323">
    <property type="entry name" value="DSBA"/>
    <property type="match status" value="1"/>
</dbReference>
<dbReference type="InterPro" id="IPR036249">
    <property type="entry name" value="Thioredoxin-like_sf"/>
</dbReference>
<dbReference type="InterPro" id="IPR051924">
    <property type="entry name" value="GST_Kappa/NadH"/>
</dbReference>
<name>A0ABW3Z3T8_9HYPH</name>
<dbReference type="InterPro" id="IPR014440">
    <property type="entry name" value="HCCAis_GSTk"/>
</dbReference>
<evidence type="ECO:0000259" key="2">
    <source>
        <dbReference type="Pfam" id="PF01323"/>
    </source>
</evidence>
<dbReference type="PANTHER" id="PTHR42943">
    <property type="entry name" value="GLUTATHIONE S-TRANSFERASE KAPPA"/>
    <property type="match status" value="1"/>
</dbReference>
<dbReference type="CDD" id="cd03022">
    <property type="entry name" value="DsbA_HCCA_Iso"/>
    <property type="match status" value="1"/>
</dbReference>
<evidence type="ECO:0000313" key="3">
    <source>
        <dbReference type="EMBL" id="MFD1330603.1"/>
    </source>
</evidence>
<dbReference type="PIRSF" id="PIRSF006386">
    <property type="entry name" value="HCCAis_GSTk"/>
    <property type="match status" value="1"/>
</dbReference>
<keyword evidence="4" id="KW-1185">Reference proteome</keyword>
<comment type="similarity">
    <text evidence="1">Belongs to the GST superfamily. NadH family.</text>
</comment>
<sequence>MSDDRPRIDYYFSFISLWSYVGGLTFQDLVRRTGAEVTFKPIDLLAVFAAGGGKPVKERPTQRQAYRLVEMKRWREIRGVPLTLHPKFYPADPSLGHRVLLAALRENRDVSAFAHAGLKAVWADELDIADPATLVRLADDSGLPGAELLRRAHDDPTLAAEEGALTEEAIARQLFGAPFYFFRDEPFWGQDRLDLLERAITERPAPVPFTPVA</sequence>
<proteinExistence type="inferred from homology"/>
<dbReference type="InterPro" id="IPR001853">
    <property type="entry name" value="DSBA-like_thioredoxin_dom"/>
</dbReference>
<evidence type="ECO:0000256" key="1">
    <source>
        <dbReference type="PIRNR" id="PIRNR006386"/>
    </source>
</evidence>
<organism evidence="3 4">
    <name type="scientific">Methylopila musalis</name>
    <dbReference type="NCBI Taxonomy" id="1134781"/>
    <lineage>
        <taxon>Bacteria</taxon>
        <taxon>Pseudomonadati</taxon>
        <taxon>Pseudomonadota</taxon>
        <taxon>Alphaproteobacteria</taxon>
        <taxon>Hyphomicrobiales</taxon>
        <taxon>Methylopilaceae</taxon>
        <taxon>Methylopila</taxon>
    </lineage>
</organism>
<keyword evidence="1 3" id="KW-0413">Isomerase</keyword>
<comment type="caution">
    <text evidence="3">The sequence shown here is derived from an EMBL/GenBank/DDBJ whole genome shotgun (WGS) entry which is preliminary data.</text>
</comment>
<dbReference type="EC" id="5.99.1.4" evidence="1"/>
<protein>
    <recommendedName>
        <fullName evidence="1">2-hydroxychromene-2-carboxylate isomerase</fullName>
        <ecNumber evidence="1">5.99.1.4</ecNumber>
    </recommendedName>
</protein>
<comment type="catalytic activity">
    <reaction evidence="1">
        <text>2-hydroxychromene-2-carboxylate = (3E)-4-(2-hydroxyphenyl)-2-oxobut-3-enoate</text>
        <dbReference type="Rhea" id="RHEA:27401"/>
        <dbReference type="ChEBI" id="CHEBI:59350"/>
        <dbReference type="ChEBI" id="CHEBI:59353"/>
        <dbReference type="EC" id="5.99.1.4"/>
    </reaction>
</comment>
<gene>
    <name evidence="3" type="ORF">ACFQ4O_01155</name>
</gene>